<keyword evidence="1" id="KW-1133">Transmembrane helix</keyword>
<dbReference type="InterPro" id="IPR051675">
    <property type="entry name" value="Endo/Exo/Phosphatase_dom_1"/>
</dbReference>
<feature type="transmembrane region" description="Helical" evidence="1">
    <location>
        <begin position="16"/>
        <end position="35"/>
    </location>
</feature>
<dbReference type="Pfam" id="PF12836">
    <property type="entry name" value="HHH_3"/>
    <property type="match status" value="2"/>
</dbReference>
<accession>A0ABU3D5U9</accession>
<proteinExistence type="predicted"/>
<keyword evidence="1" id="KW-0812">Transmembrane</keyword>
<evidence type="ECO:0000313" key="2">
    <source>
        <dbReference type="EMBL" id="MDT0676759.1"/>
    </source>
</evidence>
<keyword evidence="1" id="KW-0472">Membrane</keyword>
<evidence type="ECO:0000313" key="3">
    <source>
        <dbReference type="Proteomes" id="UP001262582"/>
    </source>
</evidence>
<reference evidence="2 3" key="1">
    <citation type="submission" date="2023-09" db="EMBL/GenBank/DDBJ databases">
        <authorList>
            <person name="Rey-Velasco X."/>
        </authorList>
    </citation>
    <scope>NUCLEOTIDE SEQUENCE [LARGE SCALE GENOMIC DNA]</scope>
    <source>
        <strain evidence="2 3">F117</strain>
    </source>
</reference>
<gene>
    <name evidence="2" type="ORF">RM539_09235</name>
</gene>
<dbReference type="RefSeq" id="WP_311503101.1">
    <property type="nucleotide sequence ID" value="NZ_JAVRHK010000005.1"/>
</dbReference>
<keyword evidence="3" id="KW-1185">Reference proteome</keyword>
<dbReference type="SUPFAM" id="SSF47781">
    <property type="entry name" value="RuvA domain 2-like"/>
    <property type="match status" value="3"/>
</dbReference>
<dbReference type="EMBL" id="JAVRHK010000005">
    <property type="protein sequence ID" value="MDT0676759.1"/>
    <property type="molecule type" value="Genomic_DNA"/>
</dbReference>
<protein>
    <submittedName>
        <fullName evidence="2">Helix-hairpin-helix domain-containing protein</fullName>
    </submittedName>
</protein>
<organism evidence="2 3">
    <name type="scientific">Autumnicola musiva</name>
    <dbReference type="NCBI Taxonomy" id="3075589"/>
    <lineage>
        <taxon>Bacteria</taxon>
        <taxon>Pseudomonadati</taxon>
        <taxon>Bacteroidota</taxon>
        <taxon>Flavobacteriia</taxon>
        <taxon>Flavobacteriales</taxon>
        <taxon>Flavobacteriaceae</taxon>
        <taxon>Autumnicola</taxon>
    </lineage>
</organism>
<sequence length="287" mass="32779">MKSFKSHFVFNRSQQNGIFILVFVIIILQVILFTADFSSDAEPPEISDEELESFQKMIDSVKLAGAEKITEVFPFNPNYITDFKGYTLGMSPEEIDRLLKFRKSGNWINSAGDFQKITGVSDSLLKEISPYFKFPEWVQQQQEAVANLKNPVPVAKKDINMAGLEDLVEVNGVGEVIAQRIINYRSKIGGFVDDIQLKDIYGLNFENRENLLRNFSVLTKPDVEKRSINAIGILELSEVPYFNYELAREVINYRQLHSGITSFEELAKINSFPADKIDRIKLYLTIN</sequence>
<dbReference type="PANTHER" id="PTHR21180:SF32">
    <property type="entry name" value="ENDONUCLEASE_EXONUCLEASE_PHOSPHATASE FAMILY DOMAIN-CONTAINING PROTEIN 1"/>
    <property type="match status" value="1"/>
</dbReference>
<dbReference type="PANTHER" id="PTHR21180">
    <property type="entry name" value="ENDONUCLEASE/EXONUCLEASE/PHOSPHATASE FAMILY DOMAIN-CONTAINING PROTEIN 1"/>
    <property type="match status" value="1"/>
</dbReference>
<dbReference type="Proteomes" id="UP001262582">
    <property type="component" value="Unassembled WGS sequence"/>
</dbReference>
<evidence type="ECO:0000256" key="1">
    <source>
        <dbReference type="SAM" id="Phobius"/>
    </source>
</evidence>
<dbReference type="InterPro" id="IPR010994">
    <property type="entry name" value="RuvA_2-like"/>
</dbReference>
<comment type="caution">
    <text evidence="2">The sequence shown here is derived from an EMBL/GenBank/DDBJ whole genome shotgun (WGS) entry which is preliminary data.</text>
</comment>
<dbReference type="Gene3D" id="1.10.150.280">
    <property type="entry name" value="AF1531-like domain"/>
    <property type="match status" value="1"/>
</dbReference>
<name>A0ABU3D5U9_9FLAO</name>